<proteinExistence type="predicted"/>
<comment type="caution">
    <text evidence="3">The sequence shown here is derived from an EMBL/GenBank/DDBJ whole genome shotgun (WGS) entry which is preliminary data.</text>
</comment>
<protein>
    <submittedName>
        <fullName evidence="3">DUF4384 domain-containing protein</fullName>
    </submittedName>
</protein>
<keyword evidence="1" id="KW-0732">Signal</keyword>
<dbReference type="Proteomes" id="UP000553343">
    <property type="component" value="Unassembled WGS sequence"/>
</dbReference>
<sequence>MKLFLTPLACLVCLSLLSCTHSQVGHNGEPPVSTGPKPGLDRLGGHLVAQLELDYNSPYRIEVEIRTPKPEDGEHYLLLGETLDRQIKEALGRSMIFQTQNGGNAEFFLKPEYKSGKNTTILHLTLMHKQNRSVAAVSRMIVYNHCLPPDLFKPAIRSPEDLTRIAGKILVERFNSGAARDDAPVTLFIDPRGVKAHSCQLSPSLSKRLTMGFNTILSDGVPGISLVGTRQEASLILTGDIMRNDKGIIVHTRLKQIKASGRILSSFSGIIQEAFVKSEWFETDPSDENRRLLPGGYPPVPEPFKLDLSTGKGRTGLFFKKGEAVTIHAGSSRRAFIKIFNVAADGTMIRIYPNAFTSPAPVMMPGQIYTIPADHYDADFEIEVKEPLGEELIVALASNSPLPDFPAYTKTGYFGVRILDAEFSEMKKWANAAAVKYGAQISWNVLPFRTGRGNHE</sequence>
<dbReference type="PROSITE" id="PS51257">
    <property type="entry name" value="PROKAR_LIPOPROTEIN"/>
    <property type="match status" value="1"/>
</dbReference>
<keyword evidence="4" id="KW-1185">Reference proteome</keyword>
<gene>
    <name evidence="3" type="ORF">HXW94_16560</name>
</gene>
<feature type="chain" id="PRO_5032905191" evidence="1">
    <location>
        <begin position="25"/>
        <end position="456"/>
    </location>
</feature>
<dbReference type="InterPro" id="IPR025493">
    <property type="entry name" value="DUF4384"/>
</dbReference>
<evidence type="ECO:0000313" key="3">
    <source>
        <dbReference type="EMBL" id="NWH06577.1"/>
    </source>
</evidence>
<evidence type="ECO:0000256" key="1">
    <source>
        <dbReference type="SAM" id="SignalP"/>
    </source>
</evidence>
<dbReference type="AlphaFoldDB" id="A0A850TE56"/>
<dbReference type="EMBL" id="JACADJ010000087">
    <property type="protein sequence ID" value="NWH06577.1"/>
    <property type="molecule type" value="Genomic_DNA"/>
</dbReference>
<reference evidence="3 4" key="1">
    <citation type="submission" date="2020-06" db="EMBL/GenBank/DDBJ databases">
        <title>High-quality draft genome of sulfate reducer Desulfobacter latus type strain AcrS2 isolated from marine sediment.</title>
        <authorList>
            <person name="Hoppe M."/>
            <person name="Larsen C.K."/>
            <person name="Marshall I.P.G."/>
            <person name="Schramm A."/>
            <person name="Marietou A.G."/>
        </authorList>
    </citation>
    <scope>NUCLEOTIDE SEQUENCE [LARGE SCALE GENOMIC DNA]</scope>
    <source>
        <strain evidence="3 4">AcRS2</strain>
    </source>
</reference>
<dbReference type="Pfam" id="PF14326">
    <property type="entry name" value="DUF4384"/>
    <property type="match status" value="1"/>
</dbReference>
<evidence type="ECO:0000313" key="4">
    <source>
        <dbReference type="Proteomes" id="UP000553343"/>
    </source>
</evidence>
<name>A0A850TE56_9BACT</name>
<feature type="domain" description="DUF4384" evidence="2">
    <location>
        <begin position="319"/>
        <end position="401"/>
    </location>
</feature>
<accession>A0A850TE56</accession>
<feature type="signal peptide" evidence="1">
    <location>
        <begin position="1"/>
        <end position="24"/>
    </location>
</feature>
<evidence type="ECO:0000259" key="2">
    <source>
        <dbReference type="Pfam" id="PF14326"/>
    </source>
</evidence>
<dbReference type="RefSeq" id="WP_178368032.1">
    <property type="nucleotide sequence ID" value="NZ_JACADJ010000087.1"/>
</dbReference>
<organism evidence="3 4">
    <name type="scientific">Desulfobacter latus</name>
    <dbReference type="NCBI Taxonomy" id="2292"/>
    <lineage>
        <taxon>Bacteria</taxon>
        <taxon>Pseudomonadati</taxon>
        <taxon>Thermodesulfobacteriota</taxon>
        <taxon>Desulfobacteria</taxon>
        <taxon>Desulfobacterales</taxon>
        <taxon>Desulfobacteraceae</taxon>
        <taxon>Desulfobacter</taxon>
    </lineage>
</organism>